<dbReference type="Pfam" id="PF05437">
    <property type="entry name" value="AzlD"/>
    <property type="match status" value="1"/>
</dbReference>
<feature type="transmembrane region" description="Helical" evidence="1">
    <location>
        <begin position="12"/>
        <end position="33"/>
    </location>
</feature>
<feature type="transmembrane region" description="Helical" evidence="1">
    <location>
        <begin position="45"/>
        <end position="63"/>
    </location>
</feature>
<keyword evidence="1" id="KW-1133">Transmembrane helix</keyword>
<evidence type="ECO:0000313" key="2">
    <source>
        <dbReference type="EMBL" id="QQP90986.1"/>
    </source>
</evidence>
<keyword evidence="1" id="KW-0812">Transmembrane</keyword>
<gene>
    <name evidence="2" type="ORF">IGS68_07145</name>
</gene>
<reference evidence="2" key="1">
    <citation type="submission" date="2021-02" db="EMBL/GenBank/DDBJ databases">
        <title>Skermanella TT6 skin isolate.</title>
        <authorList>
            <person name="Lee K."/>
            <person name="Ganzorig M."/>
        </authorList>
    </citation>
    <scope>NUCLEOTIDE SEQUENCE</scope>
    <source>
        <strain evidence="2">TT6</strain>
    </source>
</reference>
<keyword evidence="3" id="KW-1185">Reference proteome</keyword>
<evidence type="ECO:0000256" key="1">
    <source>
        <dbReference type="SAM" id="Phobius"/>
    </source>
</evidence>
<feature type="transmembrane region" description="Helical" evidence="1">
    <location>
        <begin position="69"/>
        <end position="100"/>
    </location>
</feature>
<organism evidence="2 3">
    <name type="scientific">Skermanella cutis</name>
    <dbReference type="NCBI Taxonomy" id="2775420"/>
    <lineage>
        <taxon>Bacteria</taxon>
        <taxon>Pseudomonadati</taxon>
        <taxon>Pseudomonadota</taxon>
        <taxon>Alphaproteobacteria</taxon>
        <taxon>Rhodospirillales</taxon>
        <taxon>Azospirillaceae</taxon>
        <taxon>Skermanella</taxon>
    </lineage>
</organism>
<accession>A0ABX7B9E1</accession>
<dbReference type="Proteomes" id="UP000595197">
    <property type="component" value="Chromosome"/>
</dbReference>
<keyword evidence="1" id="KW-0472">Membrane</keyword>
<proteinExistence type="predicted"/>
<dbReference type="InterPro" id="IPR008407">
    <property type="entry name" value="Brnchd-chn_aa_trnsp_AzlD"/>
</dbReference>
<protein>
    <submittedName>
        <fullName evidence="2">AzlD domain-containing protein</fullName>
    </submittedName>
</protein>
<dbReference type="EMBL" id="CP067420">
    <property type="protein sequence ID" value="QQP90986.1"/>
    <property type="molecule type" value="Genomic_DNA"/>
</dbReference>
<sequence length="103" mass="10622">MPAEALDGYQGVATIALMGLATYATRAGGFWLIRRLRPSRFLEAWLAQIPGAVFAALCAPLVLNSGPAGWGAALLTLVLARATGNFLVAMAAGVVGVAVLRLI</sequence>
<evidence type="ECO:0000313" key="3">
    <source>
        <dbReference type="Proteomes" id="UP000595197"/>
    </source>
</evidence>
<name>A0ABX7B9E1_9PROT</name>
<dbReference type="RefSeq" id="WP_201078440.1">
    <property type="nucleotide sequence ID" value="NZ_CP067420.1"/>
</dbReference>